<dbReference type="STRING" id="1250539.Ga0080574_TMP4023"/>
<accession>A0A1P8UYA2</accession>
<evidence type="ECO:0008006" key="4">
    <source>
        <dbReference type="Google" id="ProtNLM"/>
    </source>
</evidence>
<organism evidence="2 3">
    <name type="scientific">Salipiger abyssi</name>
    <dbReference type="NCBI Taxonomy" id="1250539"/>
    <lineage>
        <taxon>Bacteria</taxon>
        <taxon>Pseudomonadati</taxon>
        <taxon>Pseudomonadota</taxon>
        <taxon>Alphaproteobacteria</taxon>
        <taxon>Rhodobacterales</taxon>
        <taxon>Roseobacteraceae</taxon>
        <taxon>Salipiger</taxon>
    </lineage>
</organism>
<keyword evidence="1" id="KW-0472">Membrane</keyword>
<evidence type="ECO:0000313" key="2">
    <source>
        <dbReference type="EMBL" id="APZ54357.1"/>
    </source>
</evidence>
<dbReference type="KEGG" id="paby:Ga0080574_TMP4023"/>
<feature type="transmembrane region" description="Helical" evidence="1">
    <location>
        <begin position="45"/>
        <end position="65"/>
    </location>
</feature>
<dbReference type="RefSeq" id="WP_156876415.1">
    <property type="nucleotide sequence ID" value="NZ_CP015093.1"/>
</dbReference>
<dbReference type="EMBL" id="CP015093">
    <property type="protein sequence ID" value="APZ54357.1"/>
    <property type="molecule type" value="Genomic_DNA"/>
</dbReference>
<evidence type="ECO:0000256" key="1">
    <source>
        <dbReference type="SAM" id="Phobius"/>
    </source>
</evidence>
<name>A0A1P8UYA2_9RHOB</name>
<keyword evidence="1" id="KW-0812">Transmembrane</keyword>
<gene>
    <name evidence="2" type="ORF">Ga0080574_TMP4023</name>
</gene>
<dbReference type="OrthoDB" id="7874680at2"/>
<dbReference type="AlphaFoldDB" id="A0A1P8UYA2"/>
<keyword evidence="3" id="KW-1185">Reference proteome</keyword>
<proteinExistence type="predicted"/>
<reference evidence="2 3" key="1">
    <citation type="submission" date="2016-04" db="EMBL/GenBank/DDBJ databases">
        <title>Deep-sea bacteria in the southern Pacific.</title>
        <authorList>
            <person name="Tang K."/>
        </authorList>
    </citation>
    <scope>NUCLEOTIDE SEQUENCE [LARGE SCALE GENOMIC DNA]</scope>
    <source>
        <strain evidence="2 3">JLT2014</strain>
    </source>
</reference>
<sequence length="72" mass="7688">MPIMRLSSAVLILGLAIVAVYPLLGPAFGTAPVDATQVADAPWWLMPVGYFAAFIGAAGLFIGWARKKEKNR</sequence>
<dbReference type="Proteomes" id="UP000187059">
    <property type="component" value="Chromosome"/>
</dbReference>
<evidence type="ECO:0000313" key="3">
    <source>
        <dbReference type="Proteomes" id="UP000187059"/>
    </source>
</evidence>
<protein>
    <recommendedName>
        <fullName evidence="4">DUF3955 domain-containing protein</fullName>
    </recommendedName>
</protein>
<keyword evidence="1" id="KW-1133">Transmembrane helix</keyword>